<feature type="transmembrane region" description="Helical" evidence="3">
    <location>
        <begin position="432"/>
        <end position="455"/>
    </location>
</feature>
<dbReference type="GO" id="GO:0006508">
    <property type="term" value="P:proteolysis"/>
    <property type="evidence" value="ECO:0007669"/>
    <property type="project" value="InterPro"/>
</dbReference>
<dbReference type="AlphaFoldDB" id="A0A9P8RRI3"/>
<dbReference type="EMBL" id="JAGHQM010000307">
    <property type="protein sequence ID" value="KAH0562683.1"/>
    <property type="molecule type" value="Genomic_DNA"/>
</dbReference>
<keyword evidence="3" id="KW-0812">Transmembrane</keyword>
<gene>
    <name evidence="6" type="ORF">GP486_002640</name>
</gene>
<dbReference type="Gene3D" id="2.40.70.10">
    <property type="entry name" value="Acid Proteases"/>
    <property type="match status" value="2"/>
</dbReference>
<feature type="signal peptide" evidence="4">
    <location>
        <begin position="1"/>
        <end position="34"/>
    </location>
</feature>
<dbReference type="GO" id="GO:0000324">
    <property type="term" value="C:fungal-type vacuole"/>
    <property type="evidence" value="ECO:0007669"/>
    <property type="project" value="TreeGrafter"/>
</dbReference>
<dbReference type="PROSITE" id="PS51767">
    <property type="entry name" value="PEPTIDASE_A1"/>
    <property type="match status" value="1"/>
</dbReference>
<feature type="domain" description="Peptidase A1" evidence="5">
    <location>
        <begin position="49"/>
        <end position="399"/>
    </location>
</feature>
<dbReference type="PANTHER" id="PTHR47966:SF51">
    <property type="entry name" value="BETA-SITE APP-CLEAVING ENZYME, ISOFORM A-RELATED"/>
    <property type="match status" value="1"/>
</dbReference>
<evidence type="ECO:0000313" key="6">
    <source>
        <dbReference type="EMBL" id="KAH0562683.1"/>
    </source>
</evidence>
<keyword evidence="3" id="KW-0472">Membrane</keyword>
<dbReference type="GO" id="GO:0004190">
    <property type="term" value="F:aspartic-type endopeptidase activity"/>
    <property type="evidence" value="ECO:0007669"/>
    <property type="project" value="InterPro"/>
</dbReference>
<feature type="chain" id="PRO_5040388630" description="Peptidase A1 domain-containing protein" evidence="4">
    <location>
        <begin position="35"/>
        <end position="543"/>
    </location>
</feature>
<proteinExistence type="inferred from homology"/>
<comment type="caution">
    <text evidence="6">The sequence shown here is derived from an EMBL/GenBank/DDBJ whole genome shotgun (WGS) entry which is preliminary data.</text>
</comment>
<evidence type="ECO:0000256" key="2">
    <source>
        <dbReference type="SAM" id="MobiDB-lite"/>
    </source>
</evidence>
<dbReference type="Proteomes" id="UP000750711">
    <property type="component" value="Unassembled WGS sequence"/>
</dbReference>
<evidence type="ECO:0000256" key="3">
    <source>
        <dbReference type="SAM" id="Phobius"/>
    </source>
</evidence>
<sequence length="543" mass="59017">MRKKAVAMSTVMDFSLRLVLLASVVRCAIEGVVSVPPSQYWDGDNGPWSTFAIEAGTPPQNLRVLASTSSSSTWVVVPDGCIPSDPSDCPSLRGFTFQTNSSRSWTDAGLFQLPLHSLTLLGYSGNAKFGLDNLTLGWQGQGGPELNHQVVGGIATKDFFVGSLGINARAVNFTDFNYPNASLLGTLRAENKIKGTSFGYTAGAPYKPTKIYGSLTFGGYDASRFTPNNMTFSFGYDTSRDLLIGIRDISTNTTANSSKTTPPPPPLLPSPINAFIDTTVPDIWLPVSACQQFEQTLGLVWDVATELYLVNDSLHNALLARDEQFRFRFGMGLDGGETIDLVVPYKAFDLDVTLPETQNKTRYFPIRRAANDSMYTIGRVLLQESYLFVDYDRSTFTLSQALFPNANVPPKLTAIHAPTSSDSESGHLSRGAIAGITVSAISATISLVIITTLLLHRRRKQKTVEVPGDKTEELDGSSGGRAVGDSYEVAADQERELEAGGEDGLRRLRELEAESRAVYEMPGSEVQVQELGGRMMVEEKAKK</sequence>
<dbReference type="InterPro" id="IPR021109">
    <property type="entry name" value="Peptidase_aspartic_dom_sf"/>
</dbReference>
<dbReference type="Pfam" id="PF00026">
    <property type="entry name" value="Asp"/>
    <property type="match status" value="1"/>
</dbReference>
<keyword evidence="3" id="KW-1133">Transmembrane helix</keyword>
<dbReference type="InterPro" id="IPR033121">
    <property type="entry name" value="PEPTIDASE_A1"/>
</dbReference>
<dbReference type="PRINTS" id="PR00792">
    <property type="entry name" value="PEPSIN"/>
</dbReference>
<reference evidence="6" key="1">
    <citation type="submission" date="2021-03" db="EMBL/GenBank/DDBJ databases">
        <title>Comparative genomics and phylogenomic investigation of the class Geoglossomycetes provide insights into ecological specialization and systematics.</title>
        <authorList>
            <person name="Melie T."/>
            <person name="Pirro S."/>
            <person name="Miller A.N."/>
            <person name="Quandt A."/>
        </authorList>
    </citation>
    <scope>NUCLEOTIDE SEQUENCE</scope>
    <source>
        <strain evidence="6">CAQ_001_2017</strain>
    </source>
</reference>
<evidence type="ECO:0000259" key="5">
    <source>
        <dbReference type="PROSITE" id="PS51767"/>
    </source>
</evidence>
<evidence type="ECO:0000313" key="7">
    <source>
        <dbReference type="Proteomes" id="UP000750711"/>
    </source>
</evidence>
<evidence type="ECO:0000256" key="1">
    <source>
        <dbReference type="ARBA" id="ARBA00007447"/>
    </source>
</evidence>
<dbReference type="SUPFAM" id="SSF50630">
    <property type="entry name" value="Acid proteases"/>
    <property type="match status" value="1"/>
</dbReference>
<organism evidence="6 7">
    <name type="scientific">Trichoglossum hirsutum</name>
    <dbReference type="NCBI Taxonomy" id="265104"/>
    <lineage>
        <taxon>Eukaryota</taxon>
        <taxon>Fungi</taxon>
        <taxon>Dikarya</taxon>
        <taxon>Ascomycota</taxon>
        <taxon>Pezizomycotina</taxon>
        <taxon>Geoglossomycetes</taxon>
        <taxon>Geoglossales</taxon>
        <taxon>Geoglossaceae</taxon>
        <taxon>Trichoglossum</taxon>
    </lineage>
</organism>
<accession>A0A9P8RRI3</accession>
<keyword evidence="7" id="KW-1185">Reference proteome</keyword>
<keyword evidence="4" id="KW-0732">Signal</keyword>
<dbReference type="InterPro" id="IPR001461">
    <property type="entry name" value="Aspartic_peptidase_A1"/>
</dbReference>
<name>A0A9P8RRI3_9PEZI</name>
<evidence type="ECO:0000256" key="4">
    <source>
        <dbReference type="SAM" id="SignalP"/>
    </source>
</evidence>
<comment type="similarity">
    <text evidence="1">Belongs to the peptidase A1 family.</text>
</comment>
<dbReference type="PANTHER" id="PTHR47966">
    <property type="entry name" value="BETA-SITE APP-CLEAVING ENZYME, ISOFORM A-RELATED"/>
    <property type="match status" value="1"/>
</dbReference>
<feature type="region of interest" description="Disordered" evidence="2">
    <location>
        <begin position="461"/>
        <end position="483"/>
    </location>
</feature>
<protein>
    <recommendedName>
        <fullName evidence="5">Peptidase A1 domain-containing protein</fullName>
    </recommendedName>
</protein>